<comment type="caution">
    <text evidence="2">The sequence shown here is derived from an EMBL/GenBank/DDBJ whole genome shotgun (WGS) entry which is preliminary data.</text>
</comment>
<evidence type="ECO:0000313" key="3">
    <source>
        <dbReference type="Proteomes" id="UP000272117"/>
    </source>
</evidence>
<accession>A0A3M9N0Q1</accession>
<feature type="region of interest" description="Disordered" evidence="1">
    <location>
        <begin position="38"/>
        <end position="61"/>
    </location>
</feature>
<keyword evidence="3" id="KW-1185">Reference proteome</keyword>
<feature type="compositionally biased region" description="Polar residues" evidence="1">
    <location>
        <begin position="38"/>
        <end position="54"/>
    </location>
</feature>
<sequence>MGLELTPAGALTFINSKTAYTPLKGCMQFLNYIDSQRSTTAKTDPPAQTQSMSIEGTPLPV</sequence>
<protein>
    <submittedName>
        <fullName evidence="2">Uncharacterized protein</fullName>
    </submittedName>
</protein>
<evidence type="ECO:0000313" key="2">
    <source>
        <dbReference type="EMBL" id="RNI31379.1"/>
    </source>
</evidence>
<name>A0A3M9N0Q1_9BACT</name>
<organism evidence="2 3">
    <name type="scientific">Rufibacter latericius</name>
    <dbReference type="NCBI Taxonomy" id="2487040"/>
    <lineage>
        <taxon>Bacteria</taxon>
        <taxon>Pseudomonadati</taxon>
        <taxon>Bacteroidota</taxon>
        <taxon>Cytophagia</taxon>
        <taxon>Cytophagales</taxon>
        <taxon>Hymenobacteraceae</taxon>
        <taxon>Rufibacter</taxon>
    </lineage>
</organism>
<reference evidence="2 3" key="1">
    <citation type="submission" date="2018-11" db="EMBL/GenBank/DDBJ databases">
        <title>Rufibacter latericius sp. nov., isolated from water in Baiyang Lake.</title>
        <authorList>
            <person name="Yang Y."/>
        </authorList>
    </citation>
    <scope>NUCLEOTIDE SEQUENCE [LARGE SCALE GENOMIC DNA]</scope>
    <source>
        <strain evidence="2 3">R-22-1c-1</strain>
    </source>
</reference>
<dbReference type="EMBL" id="RJJD01000001">
    <property type="protein sequence ID" value="RNI31379.1"/>
    <property type="molecule type" value="Genomic_DNA"/>
</dbReference>
<dbReference type="Proteomes" id="UP000272117">
    <property type="component" value="Unassembled WGS sequence"/>
</dbReference>
<dbReference type="AlphaFoldDB" id="A0A3M9N0Q1"/>
<proteinExistence type="predicted"/>
<evidence type="ECO:0000256" key="1">
    <source>
        <dbReference type="SAM" id="MobiDB-lite"/>
    </source>
</evidence>
<gene>
    <name evidence="2" type="ORF">EFB08_02305</name>
</gene>